<evidence type="ECO:0000313" key="2">
    <source>
        <dbReference type="Proteomes" id="UP000789366"/>
    </source>
</evidence>
<sequence>MNPNRNYPPYLHQILPEIDAVPLEKRKYLSPIFLYCSLGHTPGANPFSEYRTLVGTVNYSKNFHFLSLYSGILGAYLNTPMSNQSTLPIWFDNSISNATDWLKENNSYLCEYLQMIPNMNNQFPTATHSSADENMLPSQHDFQRIGRNCLLMALTGITAQNIGGATIHSTLRIIYNEFGFCTLIF</sequence>
<keyword evidence="2" id="KW-1185">Reference proteome</keyword>
<proteinExistence type="predicted"/>
<dbReference type="EMBL" id="CAJVPW010002734">
    <property type="protein sequence ID" value="CAG8512098.1"/>
    <property type="molecule type" value="Genomic_DNA"/>
</dbReference>
<organism evidence="1 2">
    <name type="scientific">Cetraspora pellucida</name>
    <dbReference type="NCBI Taxonomy" id="1433469"/>
    <lineage>
        <taxon>Eukaryota</taxon>
        <taxon>Fungi</taxon>
        <taxon>Fungi incertae sedis</taxon>
        <taxon>Mucoromycota</taxon>
        <taxon>Glomeromycotina</taxon>
        <taxon>Glomeromycetes</taxon>
        <taxon>Diversisporales</taxon>
        <taxon>Gigasporaceae</taxon>
        <taxon>Cetraspora</taxon>
    </lineage>
</organism>
<reference evidence="1" key="1">
    <citation type="submission" date="2021-06" db="EMBL/GenBank/DDBJ databases">
        <authorList>
            <person name="Kallberg Y."/>
            <person name="Tangrot J."/>
            <person name="Rosling A."/>
        </authorList>
    </citation>
    <scope>NUCLEOTIDE SEQUENCE</scope>
    <source>
        <strain evidence="1">28 12/20/2015</strain>
    </source>
</reference>
<comment type="caution">
    <text evidence="1">The sequence shown here is derived from an EMBL/GenBank/DDBJ whole genome shotgun (WGS) entry which is preliminary data.</text>
</comment>
<gene>
    <name evidence="1" type="ORF">SPELUC_LOCUS3524</name>
</gene>
<accession>A0ACA9L656</accession>
<dbReference type="Proteomes" id="UP000789366">
    <property type="component" value="Unassembled WGS sequence"/>
</dbReference>
<protein>
    <submittedName>
        <fullName evidence="1">16048_t:CDS:1</fullName>
    </submittedName>
</protein>
<evidence type="ECO:0000313" key="1">
    <source>
        <dbReference type="EMBL" id="CAG8512098.1"/>
    </source>
</evidence>
<name>A0ACA9L656_9GLOM</name>